<evidence type="ECO:0000256" key="2">
    <source>
        <dbReference type="ARBA" id="ARBA00022737"/>
    </source>
</evidence>
<dbReference type="PROSITE" id="PS51450">
    <property type="entry name" value="LRR"/>
    <property type="match status" value="2"/>
</dbReference>
<dbReference type="PANTHER" id="PTHR46652">
    <property type="entry name" value="LEUCINE-RICH REPEAT AND IQ DOMAIN-CONTAINING PROTEIN 1-RELATED"/>
    <property type="match status" value="1"/>
</dbReference>
<dbReference type="SUPFAM" id="SSF52058">
    <property type="entry name" value="L domain-like"/>
    <property type="match status" value="1"/>
</dbReference>
<keyword evidence="4" id="KW-1185">Reference proteome</keyword>
<evidence type="ECO:0008006" key="5">
    <source>
        <dbReference type="Google" id="ProtNLM"/>
    </source>
</evidence>
<evidence type="ECO:0000256" key="1">
    <source>
        <dbReference type="ARBA" id="ARBA00022614"/>
    </source>
</evidence>
<accession>A0ABN8CKJ1</accession>
<reference evidence="3 4" key="1">
    <citation type="submission" date="2021-11" db="EMBL/GenBank/DDBJ databases">
        <authorList>
            <person name="Islam A."/>
            <person name="Islam S."/>
            <person name="Flora M.S."/>
            <person name="Rahman M."/>
            <person name="Ziaur R.M."/>
            <person name="Epstein J.H."/>
            <person name="Hassan M."/>
            <person name="Klassen M."/>
            <person name="Woodard K."/>
            <person name="Webb A."/>
            <person name="Webby R.J."/>
            <person name="El Zowalaty M.E."/>
        </authorList>
    </citation>
    <scope>NUCLEOTIDE SEQUENCE [LARGE SCALE GENOMIC DNA]</scope>
    <source>
        <strain evidence="3">Pbs1</strain>
    </source>
</reference>
<dbReference type="InterPro" id="IPR001611">
    <property type="entry name" value="Leu-rich_rpt"/>
</dbReference>
<dbReference type="EMBL" id="CAKLCB010000016">
    <property type="protein sequence ID" value="CAH0513617.1"/>
    <property type="molecule type" value="Genomic_DNA"/>
</dbReference>
<sequence>MENVLGDLDGKTDVLRFIVGFLSFRDWQSLSSCSRSLASSDLRRFVLSQGVLRVPPPPLETKGSNKRDTDKLPTASYYVNSFIHHMKPDMLRSITSVRVPHTGVHLLNLLSVLSGLRSLQFWDYPYWTQENKEPVSDEYVINLAAILQLLPQLEELNVSDADITLSELLDQTTGLPTSNIQSTRGHLKVLNLSETDIVDISPLVMLPQLQSLSLRRTNVTSLSILDTLLELHVLDVSETRVVEFSALKALSQLETLDISKNWITTDLSVLEHLTALRSLKATNISASDSFTFKLNCRELEILHLQNTRLTDLDFVTKLRNLVYLDIRGTHVGNRRPLAALESLEQLLLDTRERGAPLEPLLLEPIANYEWLSCLHKLKKLSMYKHNYQEDIADVLQEDVEERGATVVSTRGHVIPMAHRVPSSFLKCVSRQGGLTSLELPPLTNYAPLTLLSSTLHHLRLQQWCADDLAQIVAVGEMPAFTRLSMSLPPMAQAMDLLPLEGFVQLTELELLDVLFEDLSPLGALVNLKKLVLSLLDRRKRQLARRHKDHQTSLDCLLQLTELEELSLVGRVDFKDAALLSGMHKMRRLWLNATKIEDATPLATLTHLEILDLGLTPLTSLEGIPKLLKLQSIWIPQAVDCKALRDVANFPRRVWCVASASLTTAEKDHFSQTLDRDKELLALLMLLADGDSTDFAKKLSHSNFFSPQTPEACNHQKYWAAKCAANGVYFTFKDHLRAFL</sequence>
<dbReference type="InterPro" id="IPR050836">
    <property type="entry name" value="SDS22/Internalin_LRR"/>
</dbReference>
<protein>
    <recommendedName>
        <fullName evidence="5">F-box domain-containing protein</fullName>
    </recommendedName>
</protein>
<dbReference type="InterPro" id="IPR032675">
    <property type="entry name" value="LRR_dom_sf"/>
</dbReference>
<dbReference type="PANTHER" id="PTHR46652:SF3">
    <property type="entry name" value="LEUCINE-RICH REPEAT-CONTAINING PROTEIN 9"/>
    <property type="match status" value="1"/>
</dbReference>
<organism evidence="3 4">
    <name type="scientific">Peronospora belbahrii</name>
    <dbReference type="NCBI Taxonomy" id="622444"/>
    <lineage>
        <taxon>Eukaryota</taxon>
        <taxon>Sar</taxon>
        <taxon>Stramenopiles</taxon>
        <taxon>Oomycota</taxon>
        <taxon>Peronosporomycetes</taxon>
        <taxon>Peronosporales</taxon>
        <taxon>Peronosporaceae</taxon>
        <taxon>Peronospora</taxon>
    </lineage>
</organism>
<comment type="caution">
    <text evidence="3">The sequence shown here is derived from an EMBL/GenBank/DDBJ whole genome shotgun (WGS) entry which is preliminary data.</text>
</comment>
<dbReference type="Proteomes" id="UP001158986">
    <property type="component" value="Unassembled WGS sequence"/>
</dbReference>
<dbReference type="Gene3D" id="3.80.10.10">
    <property type="entry name" value="Ribonuclease Inhibitor"/>
    <property type="match status" value="3"/>
</dbReference>
<name>A0ABN8CKJ1_9STRA</name>
<gene>
    <name evidence="3" type="ORF">PBS001_LOCUS424</name>
</gene>
<evidence type="ECO:0000313" key="4">
    <source>
        <dbReference type="Proteomes" id="UP001158986"/>
    </source>
</evidence>
<proteinExistence type="predicted"/>
<keyword evidence="2" id="KW-0677">Repeat</keyword>
<evidence type="ECO:0000313" key="3">
    <source>
        <dbReference type="EMBL" id="CAH0513617.1"/>
    </source>
</evidence>
<keyword evidence="1" id="KW-0433">Leucine-rich repeat</keyword>